<dbReference type="RefSeq" id="WP_101879692.1">
    <property type="nucleotide sequence ID" value="NZ_NIHM01000010.1"/>
</dbReference>
<feature type="transmembrane region" description="Helical" evidence="2">
    <location>
        <begin position="126"/>
        <end position="154"/>
    </location>
</feature>
<evidence type="ECO:0000256" key="2">
    <source>
        <dbReference type="SAM" id="Phobius"/>
    </source>
</evidence>
<protein>
    <recommendedName>
        <fullName evidence="5">5-bromo-4-chloroindolyl phosphate hydrolysis protein</fullName>
    </recommendedName>
</protein>
<evidence type="ECO:0000256" key="1">
    <source>
        <dbReference type="SAM" id="MobiDB-lite"/>
    </source>
</evidence>
<keyword evidence="2" id="KW-0472">Membrane</keyword>
<feature type="compositionally biased region" description="Basic and acidic residues" evidence="1">
    <location>
        <begin position="240"/>
        <end position="259"/>
    </location>
</feature>
<gene>
    <name evidence="3" type="ORF">CDL18_08660</name>
</gene>
<comment type="caution">
    <text evidence="3">The sequence shown here is derived from an EMBL/GenBank/DDBJ whole genome shotgun (WGS) entry which is preliminary data.</text>
</comment>
<evidence type="ECO:0000313" key="4">
    <source>
        <dbReference type="Proteomes" id="UP000234849"/>
    </source>
</evidence>
<accession>A0A2N5NHX0</accession>
<proteinExistence type="predicted"/>
<name>A0A2N5NHX0_MEDGN</name>
<sequence>MRTNWEWEQFGEDIRRTVQDAVDSRDFRRLNQTITDTVNSAFHEFTDGMRNPRGGYQYQKADYGTGRQKDRTKGAWQNLDLNQLKRPTLYAGTRAKKAAGLTMTITGYTIAGCLLIGGLITGVTGMLLGAGVGVSVALSIQVILLAVFTALGITGTKLLSRVKRFQTYIEELQGREYGNVKDLALRVQKKEKFVVKDLETMIRKGWFLQGHLDEQKACLMTSREAFEQYQELMAQARQQKAREQESKERQKADADRRAGLDPKVQEVIEAGNAYICKIRECNDAIPGEVVSEKMSRMELLTKRIFARVEQNPEVVTDIRRLMEYYLPTAVKLLEAYEELDAQPVQGENILSSKKEIEDTLDTLNIAFEKLLDDLFQETAWDVSSDISVLKTMLAQEGLTKNDFSTGGK</sequence>
<keyword evidence="2" id="KW-0812">Transmembrane</keyword>
<evidence type="ECO:0008006" key="5">
    <source>
        <dbReference type="Google" id="ProtNLM"/>
    </source>
</evidence>
<organism evidence="3 4">
    <name type="scientific">Mediterraneibacter gnavus</name>
    <name type="common">Ruminococcus gnavus</name>
    <dbReference type="NCBI Taxonomy" id="33038"/>
    <lineage>
        <taxon>Bacteria</taxon>
        <taxon>Bacillati</taxon>
        <taxon>Bacillota</taxon>
        <taxon>Clostridia</taxon>
        <taxon>Lachnospirales</taxon>
        <taxon>Lachnospiraceae</taxon>
        <taxon>Mediterraneibacter</taxon>
    </lineage>
</organism>
<dbReference type="Pfam" id="PF10112">
    <property type="entry name" value="Halogen_Hydrol"/>
    <property type="match status" value="1"/>
</dbReference>
<dbReference type="Proteomes" id="UP000234849">
    <property type="component" value="Unassembled WGS sequence"/>
</dbReference>
<evidence type="ECO:0000313" key="3">
    <source>
        <dbReference type="EMBL" id="PLT54989.1"/>
    </source>
</evidence>
<dbReference type="InterPro" id="IPR018770">
    <property type="entry name" value="ChloroindolylP_hydrolase"/>
</dbReference>
<dbReference type="EMBL" id="NIHM01000010">
    <property type="protein sequence ID" value="PLT54989.1"/>
    <property type="molecule type" value="Genomic_DNA"/>
</dbReference>
<feature type="transmembrane region" description="Helical" evidence="2">
    <location>
        <begin position="98"/>
        <end position="120"/>
    </location>
</feature>
<dbReference type="AlphaFoldDB" id="A0A2N5NHX0"/>
<feature type="region of interest" description="Disordered" evidence="1">
    <location>
        <begin position="237"/>
        <end position="259"/>
    </location>
</feature>
<reference evidence="3 4" key="1">
    <citation type="journal article" date="2017" name="Genome Med.">
        <title>A novel Ruminococcus gnavus clade enriched in inflammatory bowel disease patients.</title>
        <authorList>
            <person name="Hall A.B."/>
            <person name="Yassour M."/>
            <person name="Sauk J."/>
            <person name="Garner A."/>
            <person name="Jiang X."/>
            <person name="Arthur T."/>
            <person name="Lagoudas G.K."/>
            <person name="Vatanen T."/>
            <person name="Fornelos N."/>
            <person name="Wilson R."/>
            <person name="Bertha M."/>
            <person name="Cohen M."/>
            <person name="Garber J."/>
            <person name="Khalili H."/>
            <person name="Gevers D."/>
            <person name="Ananthakrishnan A.N."/>
            <person name="Kugathasan S."/>
            <person name="Lander E.S."/>
            <person name="Blainey P."/>
            <person name="Vlamakis H."/>
            <person name="Xavier R.J."/>
            <person name="Huttenhower C."/>
        </authorList>
    </citation>
    <scope>NUCLEOTIDE SEQUENCE [LARGE SCALE GENOMIC DNA]</scope>
    <source>
        <strain evidence="3 4">RJX1118</strain>
    </source>
</reference>
<keyword evidence="2" id="KW-1133">Transmembrane helix</keyword>